<dbReference type="AlphaFoldDB" id="A0A1M7TVJ2"/>
<protein>
    <recommendedName>
        <fullName evidence="4">Vitamin K epoxide reductase family protein</fullName>
    </recommendedName>
</protein>
<feature type="transmembrane region" description="Helical" evidence="1">
    <location>
        <begin position="27"/>
        <end position="47"/>
    </location>
</feature>
<keyword evidence="1" id="KW-0812">Transmembrane</keyword>
<keyword evidence="3" id="KW-1185">Reference proteome</keyword>
<name>A0A1M7TVJ2_9ACTN</name>
<evidence type="ECO:0000313" key="3">
    <source>
        <dbReference type="Proteomes" id="UP000184440"/>
    </source>
</evidence>
<feature type="transmembrane region" description="Helical" evidence="1">
    <location>
        <begin position="68"/>
        <end position="94"/>
    </location>
</feature>
<proteinExistence type="predicted"/>
<accession>A0A1M7TVJ2</accession>
<keyword evidence="1" id="KW-0472">Membrane</keyword>
<reference evidence="2 3" key="1">
    <citation type="submission" date="2016-11" db="EMBL/GenBank/DDBJ databases">
        <authorList>
            <person name="Jaros S."/>
            <person name="Januszkiewicz K."/>
            <person name="Wedrychowicz H."/>
        </authorList>
    </citation>
    <scope>NUCLEOTIDE SEQUENCE [LARGE SCALE GENOMIC DNA]</scope>
    <source>
        <strain evidence="2 3">DSM 46144</strain>
    </source>
</reference>
<keyword evidence="1" id="KW-1133">Transmembrane helix</keyword>
<dbReference type="Proteomes" id="UP000184440">
    <property type="component" value="Unassembled WGS sequence"/>
</dbReference>
<feature type="transmembrane region" description="Helical" evidence="1">
    <location>
        <begin position="106"/>
        <end position="128"/>
    </location>
</feature>
<evidence type="ECO:0008006" key="4">
    <source>
        <dbReference type="Google" id="ProtNLM"/>
    </source>
</evidence>
<organism evidence="2 3">
    <name type="scientific">Cryptosporangium aurantiacum</name>
    <dbReference type="NCBI Taxonomy" id="134849"/>
    <lineage>
        <taxon>Bacteria</taxon>
        <taxon>Bacillati</taxon>
        <taxon>Actinomycetota</taxon>
        <taxon>Actinomycetes</taxon>
        <taxon>Cryptosporangiales</taxon>
        <taxon>Cryptosporangiaceae</taxon>
        <taxon>Cryptosporangium</taxon>
    </lineage>
</organism>
<gene>
    <name evidence="2" type="ORF">SAMN05443668_107122</name>
</gene>
<dbReference type="EMBL" id="FRCS01000007">
    <property type="protein sequence ID" value="SHN74643.1"/>
    <property type="molecule type" value="Genomic_DNA"/>
</dbReference>
<evidence type="ECO:0000313" key="2">
    <source>
        <dbReference type="EMBL" id="SHN74643.1"/>
    </source>
</evidence>
<evidence type="ECO:0000256" key="1">
    <source>
        <dbReference type="SAM" id="Phobius"/>
    </source>
</evidence>
<sequence>MTGTPSLPAMDTVPRTRLRLTPSAVHVAWQALPIVVFLVVLALLPAAKSDDTCDGIGFGCDLNPRDTVLVIGIAVGGPALGIAVLIGEVTLLLLRRGGGASTPVTAGSIAAVTGWAVAGVPVFALVACSSLS</sequence>